<feature type="domain" description="Peptidase M15A C-terminal" evidence="1">
    <location>
        <begin position="355"/>
        <end position="458"/>
    </location>
</feature>
<dbReference type="Proteomes" id="UP000757604">
    <property type="component" value="Unassembled WGS sequence"/>
</dbReference>
<proteinExistence type="predicted"/>
<organism evidence="2 3">
    <name type="scientific">Rhizobium herbae</name>
    <dbReference type="NCBI Taxonomy" id="508661"/>
    <lineage>
        <taxon>Bacteria</taxon>
        <taxon>Pseudomonadati</taxon>
        <taxon>Pseudomonadota</taxon>
        <taxon>Alphaproteobacteria</taxon>
        <taxon>Hyphomicrobiales</taxon>
        <taxon>Rhizobiaceae</taxon>
        <taxon>Rhizobium/Agrobacterium group</taxon>
        <taxon>Rhizobium</taxon>
    </lineage>
</organism>
<reference evidence="2 3" key="1">
    <citation type="journal article" date="2021" name="MBio">
        <title>Poor Competitiveness of Bradyrhizobium in Pigeon Pea Root Colonization in Indian Soils.</title>
        <authorList>
            <person name="Chalasani D."/>
            <person name="Basu A."/>
            <person name="Pullabhotla S.V.S.R.N."/>
            <person name="Jorrin B."/>
            <person name="Neal A.L."/>
            <person name="Poole P.S."/>
            <person name="Podile A.R."/>
            <person name="Tkacz A."/>
        </authorList>
    </citation>
    <scope>NUCLEOTIDE SEQUENCE [LARGE SCALE GENOMIC DNA]</scope>
    <source>
        <strain evidence="2 3">HU44</strain>
    </source>
</reference>
<name>A0ABS7H3V5_9HYPH</name>
<comment type="caution">
    <text evidence="2">The sequence shown here is derived from an EMBL/GenBank/DDBJ whole genome shotgun (WGS) entry which is preliminary data.</text>
</comment>
<dbReference type="Gene3D" id="3.30.1380.10">
    <property type="match status" value="1"/>
</dbReference>
<evidence type="ECO:0000313" key="2">
    <source>
        <dbReference type="EMBL" id="MBW9061912.1"/>
    </source>
</evidence>
<evidence type="ECO:0000313" key="3">
    <source>
        <dbReference type="Proteomes" id="UP000757604"/>
    </source>
</evidence>
<keyword evidence="3" id="KW-1185">Reference proteome</keyword>
<dbReference type="InterPro" id="IPR013230">
    <property type="entry name" value="Peptidase_M15A_C"/>
</dbReference>
<dbReference type="SUPFAM" id="SSF55166">
    <property type="entry name" value="Hedgehog/DD-peptidase"/>
    <property type="match status" value="1"/>
</dbReference>
<gene>
    <name evidence="2" type="ORF">JNB71_01120</name>
</gene>
<accession>A0ABS7H3V5</accession>
<dbReference type="EMBL" id="JAEUAO010000001">
    <property type="protein sequence ID" value="MBW9061912.1"/>
    <property type="molecule type" value="Genomic_DNA"/>
</dbReference>
<sequence length="474" mass="48561">MTATICRPGPALSGDPTLRVLQKAPTICSFGCALALTVSVMALSGCVSAGKATAEAPSVAEETVAETASADAAQAAPGTYQDQQVAAVGAGAQAGNPVAANAMVAAGSNSQPASLTMQSTGVKATSSSIFAVQTPNAIPAQMQNADREVGNAPLPVGQQTGVSPTTNSLFNGGQPATSPAALPLEGASNAEGAVPATQQVASAEPGADGTALPAAVPIPSTANALTGGDVTPQPAAAQAVSANQTAVATAAARPENTPDNGDEQNATQKPLTFAALFAAKRKTKGQFNSDRFAKTPVKETLVAANTPQRQIAALGFTDLPGVQTTSMFATVDDSQPGHDDDSAAVEVAALPGLARLAPNGLQLQTEKVETGCFRPELLQLLKVVETHYGRKVMVTSGLRDLKHNIRAGGRRYSLHTTCQAADIQVPGVSKWDLAEYLRTIPGRGGVGTYCHTESVHIDTGEVRDWNWRCRRRQV</sequence>
<evidence type="ECO:0000259" key="1">
    <source>
        <dbReference type="Pfam" id="PF08291"/>
    </source>
</evidence>
<dbReference type="Pfam" id="PF08291">
    <property type="entry name" value="Peptidase_M15_3"/>
    <property type="match status" value="1"/>
</dbReference>
<protein>
    <submittedName>
        <fullName evidence="2">DUF882 domain-containing protein</fullName>
    </submittedName>
</protein>
<dbReference type="InterPro" id="IPR009045">
    <property type="entry name" value="Zn_M74/Hedgehog-like"/>
</dbReference>